<dbReference type="InParanoid" id="E4XY62"/>
<dbReference type="EMBL" id="FN653308">
    <property type="protein sequence ID" value="CBY14590.1"/>
    <property type="molecule type" value="Genomic_DNA"/>
</dbReference>
<dbReference type="Proteomes" id="UP000001307">
    <property type="component" value="Unassembled WGS sequence"/>
</dbReference>
<dbReference type="AlphaFoldDB" id="E4XY62"/>
<dbReference type="OrthoDB" id="10431663at2759"/>
<gene>
    <name evidence="1" type="ORF">GSOID_T00007623001</name>
</gene>
<proteinExistence type="predicted"/>
<reference evidence="1" key="1">
    <citation type="journal article" date="2010" name="Science">
        <title>Plasticity of animal genome architecture unmasked by rapid evolution of a pelagic tunicate.</title>
        <authorList>
            <person name="Denoeud F."/>
            <person name="Henriet S."/>
            <person name="Mungpakdee S."/>
            <person name="Aury J.M."/>
            <person name="Da Silva C."/>
            <person name="Brinkmann H."/>
            <person name="Mikhaleva J."/>
            <person name="Olsen L.C."/>
            <person name="Jubin C."/>
            <person name="Canestro C."/>
            <person name="Bouquet J.M."/>
            <person name="Danks G."/>
            <person name="Poulain J."/>
            <person name="Campsteijn C."/>
            <person name="Adamski M."/>
            <person name="Cross I."/>
            <person name="Yadetie F."/>
            <person name="Muffato M."/>
            <person name="Louis A."/>
            <person name="Butcher S."/>
            <person name="Tsagkogeorga G."/>
            <person name="Konrad A."/>
            <person name="Singh S."/>
            <person name="Jensen M.F."/>
            <person name="Cong E.H."/>
            <person name="Eikeseth-Otteraa H."/>
            <person name="Noel B."/>
            <person name="Anthouard V."/>
            <person name="Porcel B.M."/>
            <person name="Kachouri-Lafond R."/>
            <person name="Nishino A."/>
            <person name="Ugolini M."/>
            <person name="Chourrout P."/>
            <person name="Nishida H."/>
            <person name="Aasland R."/>
            <person name="Huzurbazar S."/>
            <person name="Westhof E."/>
            <person name="Delsuc F."/>
            <person name="Lehrach H."/>
            <person name="Reinhardt R."/>
            <person name="Weissenbach J."/>
            <person name="Roy S.W."/>
            <person name="Artiguenave F."/>
            <person name="Postlethwait J.H."/>
            <person name="Manak J.R."/>
            <person name="Thompson E.M."/>
            <person name="Jaillon O."/>
            <person name="Du Pasquier L."/>
            <person name="Boudinot P."/>
            <person name="Liberles D.A."/>
            <person name="Volff J.N."/>
            <person name="Philippe H."/>
            <person name="Lenhard B."/>
            <person name="Roest Crollius H."/>
            <person name="Wincker P."/>
            <person name="Chourrout D."/>
        </authorList>
    </citation>
    <scope>NUCLEOTIDE SEQUENCE [LARGE SCALE GENOMIC DNA]</scope>
</reference>
<sequence>MSSDPGSYDRRWMNRENKFFDNTLIRKVCDCSFNTSFGFLYVEKKFKWGKVAKLAQNGLSMKSESETAIYLRCKNGGKTGQVSMKVCKDAPKVANVGSSQRLFPEEPNPDDAKFCTVDKKLIPIENVMKPLINPKLGIVKKANNEHEKIKKLAIGPKKKGFSVLDCYLSKLEHTDSDPESNNTIYLLDAYSPLSWNDKILKKKSLLAKCKLPRKERPAFCADKNYPIDSKISKCSITDGAKTYNIGKERVELSSKRVFELSRVSTLFRSSTEDKKFLE</sequence>
<name>E4XY62_OIKDI</name>
<organism evidence="1">
    <name type="scientific">Oikopleura dioica</name>
    <name type="common">Tunicate</name>
    <dbReference type="NCBI Taxonomy" id="34765"/>
    <lineage>
        <taxon>Eukaryota</taxon>
        <taxon>Metazoa</taxon>
        <taxon>Chordata</taxon>
        <taxon>Tunicata</taxon>
        <taxon>Appendicularia</taxon>
        <taxon>Copelata</taxon>
        <taxon>Oikopleuridae</taxon>
        <taxon>Oikopleura</taxon>
    </lineage>
</organism>
<accession>E4XY62</accession>
<evidence type="ECO:0000313" key="2">
    <source>
        <dbReference type="Proteomes" id="UP000001307"/>
    </source>
</evidence>
<protein>
    <submittedName>
        <fullName evidence="1">Uncharacterized protein</fullName>
    </submittedName>
</protein>
<keyword evidence="2" id="KW-1185">Reference proteome</keyword>
<evidence type="ECO:0000313" key="1">
    <source>
        <dbReference type="EMBL" id="CBY14590.1"/>
    </source>
</evidence>